<evidence type="ECO:0000313" key="2">
    <source>
        <dbReference type="EMBL" id="MEV4290412.1"/>
    </source>
</evidence>
<comment type="caution">
    <text evidence="2">The sequence shown here is derived from an EMBL/GenBank/DDBJ whole genome shotgun (WGS) entry which is preliminary data.</text>
</comment>
<dbReference type="InterPro" id="IPR038020">
    <property type="entry name" value="MbtH-like_sf"/>
</dbReference>
<dbReference type="Gene3D" id="3.90.820.10">
    <property type="entry name" value="Structural Genomics, Unknown Function 30-nov-00 1gh9 Mol_id"/>
    <property type="match status" value="1"/>
</dbReference>
<name>A0ABV3HD23_9ACTN</name>
<feature type="domain" description="MbtH-like" evidence="1">
    <location>
        <begin position="2"/>
        <end position="47"/>
    </location>
</feature>
<keyword evidence="3" id="KW-1185">Reference proteome</keyword>
<dbReference type="Proteomes" id="UP001552427">
    <property type="component" value="Unassembled WGS sequence"/>
</dbReference>
<evidence type="ECO:0000259" key="1">
    <source>
        <dbReference type="SMART" id="SM00923"/>
    </source>
</evidence>
<dbReference type="SMART" id="SM00923">
    <property type="entry name" value="MbtH"/>
    <property type="match status" value="1"/>
</dbReference>
<evidence type="ECO:0000313" key="3">
    <source>
        <dbReference type="Proteomes" id="UP001552427"/>
    </source>
</evidence>
<dbReference type="PANTHER" id="PTHR38444:SF1">
    <property type="entry name" value="ENTEROBACTIN BIOSYNTHESIS PROTEIN YBDZ"/>
    <property type="match status" value="1"/>
</dbReference>
<dbReference type="InterPro" id="IPR005153">
    <property type="entry name" value="MbtH-like_dom"/>
</dbReference>
<dbReference type="InterPro" id="IPR037407">
    <property type="entry name" value="MLP_fam"/>
</dbReference>
<dbReference type="EMBL" id="JBFARM010000011">
    <property type="protein sequence ID" value="MEV4290412.1"/>
    <property type="molecule type" value="Genomic_DNA"/>
</dbReference>
<sequence length="63" mass="7344">MTDGTYKVVVNDEEQYSIWFADRPLPAGWREEGFSGAKQDCLDHVERVWTDMRPRSLREALGQ</sequence>
<dbReference type="RefSeq" id="WP_344219442.1">
    <property type="nucleotide sequence ID" value="NZ_BAAAMV010000022.1"/>
</dbReference>
<protein>
    <submittedName>
        <fullName evidence="2">MbtH family NRPS accessory protein</fullName>
    </submittedName>
</protein>
<dbReference type="Pfam" id="PF03621">
    <property type="entry name" value="MbtH"/>
    <property type="match status" value="1"/>
</dbReference>
<proteinExistence type="predicted"/>
<organism evidence="2 3">
    <name type="scientific">Nonomuraea bangladeshensis</name>
    <dbReference type="NCBI Taxonomy" id="404385"/>
    <lineage>
        <taxon>Bacteria</taxon>
        <taxon>Bacillati</taxon>
        <taxon>Actinomycetota</taxon>
        <taxon>Actinomycetes</taxon>
        <taxon>Streptosporangiales</taxon>
        <taxon>Streptosporangiaceae</taxon>
        <taxon>Nonomuraea</taxon>
    </lineage>
</organism>
<dbReference type="SUPFAM" id="SSF160582">
    <property type="entry name" value="MbtH-like"/>
    <property type="match status" value="1"/>
</dbReference>
<reference evidence="2 3" key="1">
    <citation type="submission" date="2024-06" db="EMBL/GenBank/DDBJ databases">
        <title>The Natural Products Discovery Center: Release of the First 8490 Sequenced Strains for Exploring Actinobacteria Biosynthetic Diversity.</title>
        <authorList>
            <person name="Kalkreuter E."/>
            <person name="Kautsar S.A."/>
            <person name="Yang D."/>
            <person name="Bader C.D."/>
            <person name="Teijaro C.N."/>
            <person name="Fluegel L."/>
            <person name="Davis C.M."/>
            <person name="Simpson J.R."/>
            <person name="Lauterbach L."/>
            <person name="Steele A.D."/>
            <person name="Gui C."/>
            <person name="Meng S."/>
            <person name="Li G."/>
            <person name="Viehrig K."/>
            <person name="Ye F."/>
            <person name="Su P."/>
            <person name="Kiefer A.F."/>
            <person name="Nichols A."/>
            <person name="Cepeda A.J."/>
            <person name="Yan W."/>
            <person name="Fan B."/>
            <person name="Jiang Y."/>
            <person name="Adhikari A."/>
            <person name="Zheng C.-J."/>
            <person name="Schuster L."/>
            <person name="Cowan T.M."/>
            <person name="Smanski M.J."/>
            <person name="Chevrette M.G."/>
            <person name="De Carvalho L.P.S."/>
            <person name="Shen B."/>
        </authorList>
    </citation>
    <scope>NUCLEOTIDE SEQUENCE [LARGE SCALE GENOMIC DNA]</scope>
    <source>
        <strain evidence="2 3">NPDC049574</strain>
    </source>
</reference>
<accession>A0ABV3HD23</accession>
<dbReference type="PANTHER" id="PTHR38444">
    <property type="entry name" value="ENTEROBACTIN BIOSYNTHESIS PROTEIN YBDZ"/>
    <property type="match status" value="1"/>
</dbReference>
<gene>
    <name evidence="2" type="ORF">AB0K40_33320</name>
</gene>